<dbReference type="PANTHER" id="PTHR12758:SF19">
    <property type="entry name" value="APOPTOSIS INHIBITOR 5"/>
    <property type="match status" value="1"/>
</dbReference>
<dbReference type="GO" id="GO:0043066">
    <property type="term" value="P:negative regulation of apoptotic process"/>
    <property type="evidence" value="ECO:0007669"/>
    <property type="project" value="TreeGrafter"/>
</dbReference>
<dbReference type="EMBL" id="JXXN02002582">
    <property type="protein sequence ID" value="THD22710.1"/>
    <property type="molecule type" value="Genomic_DNA"/>
</dbReference>
<evidence type="ECO:0000313" key="5">
    <source>
        <dbReference type="Proteomes" id="UP000230066"/>
    </source>
</evidence>
<dbReference type="InterPro" id="IPR008383">
    <property type="entry name" value="API5"/>
</dbReference>
<name>A0A2H1C670_FASHE</name>
<evidence type="ECO:0000313" key="4">
    <source>
        <dbReference type="EMBL" id="THD22710.1"/>
    </source>
</evidence>
<dbReference type="GO" id="GO:0003723">
    <property type="term" value="F:RNA binding"/>
    <property type="evidence" value="ECO:0007669"/>
    <property type="project" value="TreeGrafter"/>
</dbReference>
<keyword evidence="5" id="KW-1185">Reference proteome</keyword>
<evidence type="ECO:0000256" key="1">
    <source>
        <dbReference type="ARBA" id="ARBA00009515"/>
    </source>
</evidence>
<dbReference type="GO" id="GO:0006915">
    <property type="term" value="P:apoptotic process"/>
    <property type="evidence" value="ECO:0007669"/>
    <property type="project" value="UniProtKB-KW"/>
</dbReference>
<gene>
    <name evidence="4" type="ORF">D915_006318</name>
</gene>
<comment type="similarity">
    <text evidence="1">Belongs to the API5 family.</text>
</comment>
<dbReference type="InterPro" id="IPR011989">
    <property type="entry name" value="ARM-like"/>
</dbReference>
<dbReference type="AlphaFoldDB" id="A0A2H1C670"/>
<organism evidence="4 5">
    <name type="scientific">Fasciola hepatica</name>
    <name type="common">Liver fluke</name>
    <dbReference type="NCBI Taxonomy" id="6192"/>
    <lineage>
        <taxon>Eukaryota</taxon>
        <taxon>Metazoa</taxon>
        <taxon>Spiralia</taxon>
        <taxon>Lophotrochozoa</taxon>
        <taxon>Platyhelminthes</taxon>
        <taxon>Trematoda</taxon>
        <taxon>Digenea</taxon>
        <taxon>Plagiorchiida</taxon>
        <taxon>Echinostomata</taxon>
        <taxon>Echinostomatoidea</taxon>
        <taxon>Fasciolidae</taxon>
        <taxon>Fasciola</taxon>
    </lineage>
</organism>
<feature type="region of interest" description="Disordered" evidence="3">
    <location>
        <begin position="478"/>
        <end position="549"/>
    </location>
</feature>
<sequence length="549" mass="61290">MTNPTIAELYSFYDIVAGETTTQEEKEGAYRRILAGTKGGDKEKRLACQFIAKFSKKFESLKEESFNCILDLCDDEDSNIRKQAIHDLLQFCKRIPTFIPRVADILVQMFQSEDSSEIHLVSLSLSQILHLDPKATLAGIFNQMLTVNPDNPREHIMKFLAERLKLLPENLLTTEVEEFVVEQTNKVLTDVSEEEFQLLISILSSLKCMSSVPGRQKLVCMISDQALQACPQFNATDPACVAQIRESCKQAALCVSKNVHATELFNYLLQKVVPVMTKIPDELTDDTLSLLRSMAEFSTHHGPALSTMSISDLAECMTFLFDALVHFLPEIPAVDSDSKITESTKTIQSETVEKPAFPPGLKFSELECLLYVACQMGRCRPQFYGGFFTEEQRETPEVMEGLTRLKLLRPRLQYLGQVAHEYAQSIAGTLSQNGPSEESRTKILAHRVVSNIQNLVRNFFHNPPTFKTSVTLSWLQPTTPISPGTKRPASAAVGPDSKLGPGASRKDQPRYAPPAGYWSRGHRFGDEASSDGSRARTGRGGRSGRGRRW</sequence>
<dbReference type="InterPro" id="IPR016024">
    <property type="entry name" value="ARM-type_fold"/>
</dbReference>
<dbReference type="Pfam" id="PF05918">
    <property type="entry name" value="API5"/>
    <property type="match status" value="1"/>
</dbReference>
<reference evidence="4" key="1">
    <citation type="submission" date="2019-03" db="EMBL/GenBank/DDBJ databases">
        <title>Improved annotation for the trematode Fasciola hepatica.</title>
        <authorList>
            <person name="Choi Y.-J."/>
            <person name="Martin J."/>
            <person name="Mitreva M."/>
        </authorList>
    </citation>
    <scope>NUCLEOTIDE SEQUENCE [LARGE SCALE GENOMIC DNA]</scope>
</reference>
<dbReference type="PANTHER" id="PTHR12758">
    <property type="entry name" value="APOPTOSIS INHIBITOR 5-RELATED"/>
    <property type="match status" value="1"/>
</dbReference>
<dbReference type="GO" id="GO:0005634">
    <property type="term" value="C:nucleus"/>
    <property type="evidence" value="ECO:0007669"/>
    <property type="project" value="TreeGrafter"/>
</dbReference>
<dbReference type="Gene3D" id="1.25.10.10">
    <property type="entry name" value="Leucine-rich Repeat Variant"/>
    <property type="match status" value="1"/>
</dbReference>
<comment type="caution">
    <text evidence="4">The sequence shown here is derived from an EMBL/GenBank/DDBJ whole genome shotgun (WGS) entry which is preliminary data.</text>
</comment>
<protein>
    <submittedName>
        <fullName evidence="4">Apoptosis inhibitor</fullName>
    </submittedName>
</protein>
<feature type="compositionally biased region" description="Basic residues" evidence="3">
    <location>
        <begin position="536"/>
        <end position="549"/>
    </location>
</feature>
<proteinExistence type="inferred from homology"/>
<dbReference type="SUPFAM" id="SSF48371">
    <property type="entry name" value="ARM repeat"/>
    <property type="match status" value="1"/>
</dbReference>
<keyword evidence="2" id="KW-0053">Apoptosis</keyword>
<accession>A0A2H1C670</accession>
<evidence type="ECO:0000256" key="2">
    <source>
        <dbReference type="ARBA" id="ARBA00022703"/>
    </source>
</evidence>
<dbReference type="Proteomes" id="UP000230066">
    <property type="component" value="Unassembled WGS sequence"/>
</dbReference>
<evidence type="ECO:0000256" key="3">
    <source>
        <dbReference type="SAM" id="MobiDB-lite"/>
    </source>
</evidence>